<dbReference type="SMART" id="SM00382">
    <property type="entry name" value="AAA"/>
    <property type="match status" value="1"/>
</dbReference>
<dbReference type="EMBL" id="JABMKT010000001">
    <property type="protein sequence ID" value="NYV27295.1"/>
    <property type="molecule type" value="Genomic_DNA"/>
</dbReference>
<evidence type="ECO:0000313" key="11">
    <source>
        <dbReference type="Proteomes" id="UP000526184"/>
    </source>
</evidence>
<dbReference type="PANTHER" id="PTHR42781:SF4">
    <property type="entry name" value="SPERMIDINE_PUTRESCINE IMPORT ATP-BINDING PROTEIN POTA"/>
    <property type="match status" value="1"/>
</dbReference>
<evidence type="ECO:0000256" key="5">
    <source>
        <dbReference type="ARBA" id="ARBA00022840"/>
    </source>
</evidence>
<dbReference type="PANTHER" id="PTHR42781">
    <property type="entry name" value="SPERMIDINE/PUTRESCINE IMPORT ATP-BINDING PROTEIN POTA"/>
    <property type="match status" value="1"/>
</dbReference>
<gene>
    <name evidence="10" type="ORF">HP397_00440</name>
</gene>
<dbReference type="InterPro" id="IPR017871">
    <property type="entry name" value="ABC_transporter-like_CS"/>
</dbReference>
<dbReference type="GO" id="GO:0016887">
    <property type="term" value="F:ATP hydrolysis activity"/>
    <property type="evidence" value="ECO:0007669"/>
    <property type="project" value="InterPro"/>
</dbReference>
<keyword evidence="11" id="KW-1185">Reference proteome</keyword>
<dbReference type="InterPro" id="IPR050093">
    <property type="entry name" value="ABC_SmlMolc_Importer"/>
</dbReference>
<sequence length="205" mass="23572">MKFLEFNNVSFSYEKDLIIDNYSFSMDKSEILMIKGKSGIGKSTLLRLISGLEKIKTGTIFLDGVNITNEKIEKRNIGYLFQEFALFPHLDVFQNISFGLNKLSKKEKEEKVLEMLDLIELKGYEKRYPHELSGGEKQRVALARSLAVMPKLLLLDEPFSSLNIELREKLRLELKEILKKVGITTIIVSHDLDDSTIADRVINMR</sequence>
<dbReference type="AlphaFoldDB" id="A0A7Z0PFT8"/>
<evidence type="ECO:0000256" key="4">
    <source>
        <dbReference type="ARBA" id="ARBA00022741"/>
    </source>
</evidence>
<dbReference type="OrthoDB" id="9802264at2"/>
<dbReference type="GO" id="GO:0005524">
    <property type="term" value="F:ATP binding"/>
    <property type="evidence" value="ECO:0007669"/>
    <property type="project" value="UniProtKB-KW"/>
</dbReference>
<dbReference type="InterPro" id="IPR015853">
    <property type="entry name" value="ABC_transpr_FbpC"/>
</dbReference>
<accession>A0A7Z0PFT8</accession>
<keyword evidence="1" id="KW-0813">Transport</keyword>
<dbReference type="GO" id="GO:0015408">
    <property type="term" value="F:ABC-type ferric iron transporter activity"/>
    <property type="evidence" value="ECO:0007669"/>
    <property type="project" value="InterPro"/>
</dbReference>
<dbReference type="InterPro" id="IPR003439">
    <property type="entry name" value="ABC_transporter-like_ATP-bd"/>
</dbReference>
<dbReference type="InterPro" id="IPR027417">
    <property type="entry name" value="P-loop_NTPase"/>
</dbReference>
<dbReference type="GO" id="GO:0016020">
    <property type="term" value="C:membrane"/>
    <property type="evidence" value="ECO:0007669"/>
    <property type="project" value="InterPro"/>
</dbReference>
<dbReference type="RefSeq" id="WP_067321095.1">
    <property type="nucleotide sequence ID" value="NZ_CBCRWS010000001.1"/>
</dbReference>
<protein>
    <submittedName>
        <fullName evidence="10">ABC transporter ATP-binding protein</fullName>
    </submittedName>
</protein>
<evidence type="ECO:0000256" key="6">
    <source>
        <dbReference type="ARBA" id="ARBA00023004"/>
    </source>
</evidence>
<evidence type="ECO:0000259" key="9">
    <source>
        <dbReference type="PROSITE" id="PS50893"/>
    </source>
</evidence>
<proteinExistence type="predicted"/>
<evidence type="ECO:0000256" key="7">
    <source>
        <dbReference type="ARBA" id="ARBA00023065"/>
    </source>
</evidence>
<keyword evidence="4" id="KW-0547">Nucleotide-binding</keyword>
<dbReference type="Proteomes" id="UP000526184">
    <property type="component" value="Unassembled WGS sequence"/>
</dbReference>
<dbReference type="Gene3D" id="3.40.50.300">
    <property type="entry name" value="P-loop containing nucleotide triphosphate hydrolases"/>
    <property type="match status" value="1"/>
</dbReference>
<reference evidence="10 11" key="1">
    <citation type="submission" date="2020-05" db="EMBL/GenBank/DDBJ databases">
        <title>Streptobacillus felis strain LHL191014123.</title>
        <authorList>
            <person name="Fawzy A."/>
            <person name="Rau J."/>
            <person name="Risse K."/>
            <person name="Schauerte N."/>
            <person name="Geiger C."/>
            <person name="Blom J."/>
            <person name="Imirzalioglu C."/>
            <person name="Falgenhauer J."/>
            <person name="Bach A."/>
            <person name="Herden C."/>
            <person name="Eisenberg T."/>
        </authorList>
    </citation>
    <scope>NUCLEOTIDE SEQUENCE [LARGE SCALE GENOMIC DNA]</scope>
    <source>
        <strain evidence="10 11">LHL191014123</strain>
    </source>
</reference>
<keyword evidence="3" id="KW-0410">Iron transport</keyword>
<organism evidence="10 11">
    <name type="scientific">Streptobacillus felis</name>
    <dbReference type="NCBI Taxonomy" id="1384509"/>
    <lineage>
        <taxon>Bacteria</taxon>
        <taxon>Fusobacteriati</taxon>
        <taxon>Fusobacteriota</taxon>
        <taxon>Fusobacteriia</taxon>
        <taxon>Fusobacteriales</taxon>
        <taxon>Leptotrichiaceae</taxon>
        <taxon>Streptobacillus</taxon>
    </lineage>
</organism>
<keyword evidence="2" id="KW-1003">Cell membrane</keyword>
<name>A0A7Z0PFT8_9FUSO</name>
<dbReference type="InterPro" id="IPR003593">
    <property type="entry name" value="AAA+_ATPase"/>
</dbReference>
<dbReference type="SUPFAM" id="SSF52540">
    <property type="entry name" value="P-loop containing nucleoside triphosphate hydrolases"/>
    <property type="match status" value="1"/>
</dbReference>
<feature type="domain" description="ABC transporter" evidence="9">
    <location>
        <begin position="4"/>
        <end position="205"/>
    </location>
</feature>
<keyword evidence="8" id="KW-0472">Membrane</keyword>
<dbReference type="PROSITE" id="PS50893">
    <property type="entry name" value="ABC_TRANSPORTER_2"/>
    <property type="match status" value="1"/>
</dbReference>
<dbReference type="Pfam" id="PF00005">
    <property type="entry name" value="ABC_tran"/>
    <property type="match status" value="1"/>
</dbReference>
<dbReference type="CDD" id="cd03259">
    <property type="entry name" value="ABC_Carb_Solutes_like"/>
    <property type="match status" value="1"/>
</dbReference>
<evidence type="ECO:0000256" key="8">
    <source>
        <dbReference type="ARBA" id="ARBA00023136"/>
    </source>
</evidence>
<evidence type="ECO:0000313" key="10">
    <source>
        <dbReference type="EMBL" id="NYV27295.1"/>
    </source>
</evidence>
<evidence type="ECO:0000256" key="2">
    <source>
        <dbReference type="ARBA" id="ARBA00022475"/>
    </source>
</evidence>
<keyword evidence="7" id="KW-0406">Ion transport</keyword>
<keyword evidence="6" id="KW-0408">Iron</keyword>
<evidence type="ECO:0000256" key="1">
    <source>
        <dbReference type="ARBA" id="ARBA00022448"/>
    </source>
</evidence>
<evidence type="ECO:0000256" key="3">
    <source>
        <dbReference type="ARBA" id="ARBA00022496"/>
    </source>
</evidence>
<dbReference type="PROSITE" id="PS00211">
    <property type="entry name" value="ABC_TRANSPORTER_1"/>
    <property type="match status" value="1"/>
</dbReference>
<comment type="caution">
    <text evidence="10">The sequence shown here is derived from an EMBL/GenBank/DDBJ whole genome shotgun (WGS) entry which is preliminary data.</text>
</comment>
<keyword evidence="5 10" id="KW-0067">ATP-binding</keyword>